<proteinExistence type="predicted"/>
<evidence type="ECO:0000313" key="3">
    <source>
        <dbReference type="Proteomes" id="UP000247371"/>
    </source>
</evidence>
<reference evidence="2 3" key="1">
    <citation type="submission" date="2017-07" db="EMBL/GenBank/DDBJ databases">
        <title>A draft genome sequence of Komagataeibacter swingsii LMG 22125.</title>
        <authorList>
            <person name="Skraban J."/>
            <person name="Cleenwerck I."/>
            <person name="Vandamme P."/>
            <person name="Trcek J."/>
        </authorList>
    </citation>
    <scope>NUCLEOTIDE SEQUENCE [LARGE SCALE GENOMIC DNA]</scope>
    <source>
        <strain evidence="2 3">LMG 22125</strain>
    </source>
</reference>
<gene>
    <name evidence="2" type="ORF">CFR76_01940</name>
</gene>
<sequence length="106" mass="11644">MTLKIVFPGIFALLAIAACVPAQARSYHIHIPATSRHVQEINTEMGYIRGHAAVMPTDSSAYRNMDAKCAGRGLNSVTTQSATVGINRSSRRNFYTQCMIESGVWR</sequence>
<dbReference type="AlphaFoldDB" id="A0A2V4RNZ9"/>
<evidence type="ECO:0008006" key="4">
    <source>
        <dbReference type="Google" id="ProtNLM"/>
    </source>
</evidence>
<comment type="caution">
    <text evidence="2">The sequence shown here is derived from an EMBL/GenBank/DDBJ whole genome shotgun (WGS) entry which is preliminary data.</text>
</comment>
<dbReference type="RefSeq" id="WP_110555579.1">
    <property type="nucleotide sequence ID" value="NZ_NKUB01000002.1"/>
</dbReference>
<feature type="chain" id="PRO_5016042098" description="UrcA family protein" evidence="1">
    <location>
        <begin position="25"/>
        <end position="106"/>
    </location>
</feature>
<dbReference type="EMBL" id="NKUB01000002">
    <property type="protein sequence ID" value="PYD70729.1"/>
    <property type="molecule type" value="Genomic_DNA"/>
</dbReference>
<dbReference type="Proteomes" id="UP000247371">
    <property type="component" value="Unassembled WGS sequence"/>
</dbReference>
<protein>
    <recommendedName>
        <fullName evidence="4">UrcA family protein</fullName>
    </recommendedName>
</protein>
<dbReference type="PROSITE" id="PS51257">
    <property type="entry name" value="PROKAR_LIPOPROTEIN"/>
    <property type="match status" value="1"/>
</dbReference>
<keyword evidence="3" id="KW-1185">Reference proteome</keyword>
<keyword evidence="1" id="KW-0732">Signal</keyword>
<organism evidence="2 3">
    <name type="scientific">Komagataeibacter swingsii</name>
    <dbReference type="NCBI Taxonomy" id="215220"/>
    <lineage>
        <taxon>Bacteria</taxon>
        <taxon>Pseudomonadati</taxon>
        <taxon>Pseudomonadota</taxon>
        <taxon>Alphaproteobacteria</taxon>
        <taxon>Acetobacterales</taxon>
        <taxon>Acetobacteraceae</taxon>
        <taxon>Komagataeibacter</taxon>
    </lineage>
</organism>
<accession>A0A2V4RNZ9</accession>
<feature type="signal peptide" evidence="1">
    <location>
        <begin position="1"/>
        <end position="24"/>
    </location>
</feature>
<evidence type="ECO:0000313" key="2">
    <source>
        <dbReference type="EMBL" id="PYD70729.1"/>
    </source>
</evidence>
<name>A0A2V4RNZ9_9PROT</name>
<evidence type="ECO:0000256" key="1">
    <source>
        <dbReference type="SAM" id="SignalP"/>
    </source>
</evidence>